<dbReference type="InterPro" id="IPR035439">
    <property type="entry name" value="UPF0145_dom_sf"/>
</dbReference>
<evidence type="ECO:0000256" key="2">
    <source>
        <dbReference type="HAMAP-Rule" id="MF_00338"/>
    </source>
</evidence>
<evidence type="ECO:0000313" key="4">
    <source>
        <dbReference type="Proteomes" id="UP001225378"/>
    </source>
</evidence>
<comment type="similarity">
    <text evidence="1 2">Belongs to the UPF0145 family.</text>
</comment>
<reference evidence="3 4" key="1">
    <citation type="journal article" date="2024" name="Microbiology">
        <title>Methylomarinum rosea sp. nov., a novel halophilic methanotrophic bacterium from the hypersaline Lake Elton.</title>
        <authorList>
            <person name="Suleimanov R.Z."/>
            <person name="Oshkin I.Y."/>
            <person name="Danilova O.V."/>
            <person name="Suzina N.E."/>
            <person name="Dedysh S.N."/>
        </authorList>
    </citation>
    <scope>NUCLEOTIDE SEQUENCE [LARGE SCALE GENOMIC DNA]</scope>
    <source>
        <strain evidence="3 4">Ch1-1</strain>
    </source>
</reference>
<gene>
    <name evidence="3" type="ORF">Q9L42_013010</name>
</gene>
<dbReference type="EMBL" id="CP157743">
    <property type="protein sequence ID" value="XBS19285.1"/>
    <property type="molecule type" value="Genomic_DNA"/>
</dbReference>
<dbReference type="PANTHER" id="PTHR34068">
    <property type="entry name" value="UPF0145 PROTEIN YBJQ"/>
    <property type="match status" value="1"/>
</dbReference>
<proteinExistence type="inferred from homology"/>
<dbReference type="Pfam" id="PF01906">
    <property type="entry name" value="YbjQ_1"/>
    <property type="match status" value="1"/>
</dbReference>
<protein>
    <recommendedName>
        <fullName evidence="2">UPF0145 protein Q9L42_013010</fullName>
    </recommendedName>
</protein>
<dbReference type="Proteomes" id="UP001225378">
    <property type="component" value="Chromosome"/>
</dbReference>
<evidence type="ECO:0000313" key="3">
    <source>
        <dbReference type="EMBL" id="XBS19285.1"/>
    </source>
</evidence>
<keyword evidence="4" id="KW-1185">Reference proteome</keyword>
<dbReference type="KEGG" id="mech:Q9L42_013010"/>
<organism evidence="3 4">
    <name type="scientific">Methylomarinum roseum</name>
    <dbReference type="NCBI Taxonomy" id="3067653"/>
    <lineage>
        <taxon>Bacteria</taxon>
        <taxon>Pseudomonadati</taxon>
        <taxon>Pseudomonadota</taxon>
        <taxon>Gammaproteobacteria</taxon>
        <taxon>Methylococcales</taxon>
        <taxon>Methylococcaceae</taxon>
        <taxon>Methylomarinum</taxon>
    </lineage>
</organism>
<dbReference type="PANTHER" id="PTHR34068:SF2">
    <property type="entry name" value="UPF0145 PROTEIN SCO3412"/>
    <property type="match status" value="1"/>
</dbReference>
<dbReference type="InterPro" id="IPR002765">
    <property type="entry name" value="UPF0145_YbjQ-like"/>
</dbReference>
<evidence type="ECO:0000256" key="1">
    <source>
        <dbReference type="ARBA" id="ARBA00010751"/>
    </source>
</evidence>
<dbReference type="Gene3D" id="3.30.110.70">
    <property type="entry name" value="Hypothetical protein apc22750. Chain B"/>
    <property type="match status" value="1"/>
</dbReference>
<dbReference type="SUPFAM" id="SSF117782">
    <property type="entry name" value="YbjQ-like"/>
    <property type="match status" value="1"/>
</dbReference>
<accession>A0AAU7NQM4</accession>
<sequence length="105" mass="11165">MIVTTSETIPDQSVAEILGVVSGNVVQSKHIGRDLMAGLKSIVGGELKGYTELLADARNQAIARMLTEAERKNADAIVNVRFSTSQVMEGAAEIMVYGTAVKLKS</sequence>
<dbReference type="HAMAP" id="MF_00338">
    <property type="entry name" value="UPF0145"/>
    <property type="match status" value="1"/>
</dbReference>
<name>A0AAU7NQM4_9GAMM</name>
<dbReference type="RefSeq" id="WP_349431203.1">
    <property type="nucleotide sequence ID" value="NZ_CP157743.1"/>
</dbReference>
<dbReference type="AlphaFoldDB" id="A0AAU7NQM4"/>